<organism evidence="1 2">
    <name type="scientific">Mycena venus</name>
    <dbReference type="NCBI Taxonomy" id="2733690"/>
    <lineage>
        <taxon>Eukaryota</taxon>
        <taxon>Fungi</taxon>
        <taxon>Dikarya</taxon>
        <taxon>Basidiomycota</taxon>
        <taxon>Agaricomycotina</taxon>
        <taxon>Agaricomycetes</taxon>
        <taxon>Agaricomycetidae</taxon>
        <taxon>Agaricales</taxon>
        <taxon>Marasmiineae</taxon>
        <taxon>Mycenaceae</taxon>
        <taxon>Mycena</taxon>
    </lineage>
</organism>
<protein>
    <submittedName>
        <fullName evidence="1">Uncharacterized protein</fullName>
    </submittedName>
</protein>
<dbReference type="EMBL" id="JACAZI010000008">
    <property type="protein sequence ID" value="KAF7353816.1"/>
    <property type="molecule type" value="Genomic_DNA"/>
</dbReference>
<reference evidence="1" key="1">
    <citation type="submission" date="2020-05" db="EMBL/GenBank/DDBJ databases">
        <title>Mycena genomes resolve the evolution of fungal bioluminescence.</title>
        <authorList>
            <person name="Tsai I.J."/>
        </authorList>
    </citation>
    <scope>NUCLEOTIDE SEQUENCE</scope>
    <source>
        <strain evidence="1">CCC161011</strain>
    </source>
</reference>
<proteinExistence type="predicted"/>
<name>A0A8H7CZM8_9AGAR</name>
<evidence type="ECO:0000313" key="1">
    <source>
        <dbReference type="EMBL" id="KAF7353816.1"/>
    </source>
</evidence>
<comment type="caution">
    <text evidence="1">The sequence shown here is derived from an EMBL/GenBank/DDBJ whole genome shotgun (WGS) entry which is preliminary data.</text>
</comment>
<evidence type="ECO:0000313" key="2">
    <source>
        <dbReference type="Proteomes" id="UP000620124"/>
    </source>
</evidence>
<sequence length="191" mass="20925">MSGSVASSQTLSTQLEHKPASEFLPYDLVDLILGHTIGEVIHETVEMAFQGQSIPLSLFTSWNILGTLAGVSTTFRAIVLKLVALAFRIPLPCDSVFAEAYSQFRSLLLFKAATLRGAEMAPPVAWRSPLMQAYGYYFRTKFLVRGHQPSRRKSEILLALRLCNGAVDGLSRPLVDALNFQLREVVAAGGL</sequence>
<dbReference type="AlphaFoldDB" id="A0A8H7CZM8"/>
<dbReference type="Proteomes" id="UP000620124">
    <property type="component" value="Unassembled WGS sequence"/>
</dbReference>
<accession>A0A8H7CZM8</accession>
<dbReference type="OrthoDB" id="2937549at2759"/>
<keyword evidence="2" id="KW-1185">Reference proteome</keyword>
<gene>
    <name evidence="1" type="ORF">MVEN_01067200</name>
</gene>